<dbReference type="EMBL" id="QKWP01000005">
    <property type="protein sequence ID" value="RIB30787.1"/>
    <property type="molecule type" value="Genomic_DNA"/>
</dbReference>
<dbReference type="SUPFAM" id="SSF50494">
    <property type="entry name" value="Trypsin-like serine proteases"/>
    <property type="match status" value="1"/>
</dbReference>
<evidence type="ECO:0000256" key="1">
    <source>
        <dbReference type="SAM" id="SignalP"/>
    </source>
</evidence>
<sequence>MRKFYILSIILFIFTLPKYLIVHSQEGSKEPLAKLWNIDNEDIPKYLDFIAAANSTAKLNYKFEEITKLAKSFKLNTTSVGYIDARINDIVINTCNQTRFEENNVNFMNAIKIHNPMIFYYDCKDSTDDNFSTPNNMEFGKRNNIVKKILAGDGLYKIGTRNGTCTAGFVATTKENIICIATAGHCYLNDAEYYLRPWNSEPTTYLIGKMNFAYLDKIDFGLIPIVGDVKPEPSIRNTDSEKYRELLIDDDIAVSHYGVHLCVSGYYSHVKCGYVISLNGFASFQKHFQENLFIVNLAVINGDSGSPLFSYKQDLMRVSLSGILLGGANTDEVYGNIATVITISSILNTLRKDGREISVVTAN</sequence>
<keyword evidence="1" id="KW-0732">Signal</keyword>
<feature type="chain" id="PRO_5017438015" description="Trypsin-like cysteine/serine peptidase domain-containing protein" evidence="1">
    <location>
        <begin position="25"/>
        <end position="363"/>
    </location>
</feature>
<accession>A0A397WAG5</accession>
<name>A0A397WAG5_9GLOM</name>
<comment type="caution">
    <text evidence="2">The sequence shown here is derived from an EMBL/GenBank/DDBJ whole genome shotgun (WGS) entry which is preliminary data.</text>
</comment>
<dbReference type="OrthoDB" id="2345133at2759"/>
<feature type="signal peptide" evidence="1">
    <location>
        <begin position="1"/>
        <end position="24"/>
    </location>
</feature>
<protein>
    <recommendedName>
        <fullName evidence="4">Trypsin-like cysteine/serine peptidase domain-containing protein</fullName>
    </recommendedName>
</protein>
<dbReference type="Proteomes" id="UP000266673">
    <property type="component" value="Unassembled WGS sequence"/>
</dbReference>
<evidence type="ECO:0000313" key="3">
    <source>
        <dbReference type="Proteomes" id="UP000266673"/>
    </source>
</evidence>
<dbReference type="InterPro" id="IPR009003">
    <property type="entry name" value="Peptidase_S1_PA"/>
</dbReference>
<dbReference type="Gene3D" id="2.40.10.10">
    <property type="entry name" value="Trypsin-like serine proteases"/>
    <property type="match status" value="2"/>
</dbReference>
<reference evidence="2 3" key="1">
    <citation type="submission" date="2018-06" db="EMBL/GenBank/DDBJ databases">
        <title>Comparative genomics reveals the genomic features of Rhizophagus irregularis, R. cerebriforme, R. diaphanum and Gigaspora rosea, and their symbiotic lifestyle signature.</title>
        <authorList>
            <person name="Morin E."/>
            <person name="San Clemente H."/>
            <person name="Chen E.C.H."/>
            <person name="De La Providencia I."/>
            <person name="Hainaut M."/>
            <person name="Kuo A."/>
            <person name="Kohler A."/>
            <person name="Murat C."/>
            <person name="Tang N."/>
            <person name="Roy S."/>
            <person name="Loubradou J."/>
            <person name="Henrissat B."/>
            <person name="Grigoriev I.V."/>
            <person name="Corradi N."/>
            <person name="Roux C."/>
            <person name="Martin F.M."/>
        </authorList>
    </citation>
    <scope>NUCLEOTIDE SEQUENCE [LARGE SCALE GENOMIC DNA]</scope>
    <source>
        <strain evidence="2 3">DAOM 194757</strain>
    </source>
</reference>
<dbReference type="InterPro" id="IPR043504">
    <property type="entry name" value="Peptidase_S1_PA_chymotrypsin"/>
</dbReference>
<keyword evidence="3" id="KW-1185">Reference proteome</keyword>
<proteinExistence type="predicted"/>
<evidence type="ECO:0000313" key="2">
    <source>
        <dbReference type="EMBL" id="RIB30787.1"/>
    </source>
</evidence>
<organism evidence="2 3">
    <name type="scientific">Gigaspora rosea</name>
    <dbReference type="NCBI Taxonomy" id="44941"/>
    <lineage>
        <taxon>Eukaryota</taxon>
        <taxon>Fungi</taxon>
        <taxon>Fungi incertae sedis</taxon>
        <taxon>Mucoromycota</taxon>
        <taxon>Glomeromycotina</taxon>
        <taxon>Glomeromycetes</taxon>
        <taxon>Diversisporales</taxon>
        <taxon>Gigasporaceae</taxon>
        <taxon>Gigaspora</taxon>
    </lineage>
</organism>
<gene>
    <name evidence="2" type="ORF">C2G38_2308393</name>
</gene>
<evidence type="ECO:0008006" key="4">
    <source>
        <dbReference type="Google" id="ProtNLM"/>
    </source>
</evidence>
<dbReference type="AlphaFoldDB" id="A0A397WAG5"/>